<dbReference type="Proteomes" id="UP001432128">
    <property type="component" value="Chromosome"/>
</dbReference>
<dbReference type="InterPro" id="IPR050214">
    <property type="entry name" value="Cys_Synth/Cystath_Beta-Synth"/>
</dbReference>
<reference evidence="11 12" key="1">
    <citation type="submission" date="2022-10" db="EMBL/GenBank/DDBJ databases">
        <title>The complete genomes of actinobacterial strains from the NBC collection.</title>
        <authorList>
            <person name="Joergensen T.S."/>
            <person name="Alvarez Arevalo M."/>
            <person name="Sterndorff E.B."/>
            <person name="Faurdal D."/>
            <person name="Vuksanovic O."/>
            <person name="Mourched A.-S."/>
            <person name="Charusanti P."/>
            <person name="Shaw S."/>
            <person name="Blin K."/>
            <person name="Weber T."/>
        </authorList>
    </citation>
    <scope>NUCLEOTIDE SEQUENCE [LARGE SCALE GENOMIC DNA]</scope>
    <source>
        <strain evidence="11 12">NBC_00319</strain>
    </source>
</reference>
<comment type="cofactor">
    <cofactor evidence="1">
        <name>pyridoxal 5'-phosphate</name>
        <dbReference type="ChEBI" id="CHEBI:597326"/>
    </cofactor>
</comment>
<keyword evidence="7" id="KW-0198">Cysteine biosynthesis</keyword>
<dbReference type="Pfam" id="PF13535">
    <property type="entry name" value="ATP-grasp_4"/>
    <property type="match status" value="1"/>
</dbReference>
<feature type="domain" description="ATP-grasp" evidence="10">
    <location>
        <begin position="133"/>
        <end position="332"/>
    </location>
</feature>
<evidence type="ECO:0000256" key="5">
    <source>
        <dbReference type="ARBA" id="ARBA00022679"/>
    </source>
</evidence>
<evidence type="ECO:0000256" key="9">
    <source>
        <dbReference type="PROSITE-ProRule" id="PRU00409"/>
    </source>
</evidence>
<keyword evidence="5" id="KW-0808">Transferase</keyword>
<comment type="similarity">
    <text evidence="2">Belongs to the cysteine synthase/cystathionine beta-synthase family.</text>
</comment>
<evidence type="ECO:0000256" key="7">
    <source>
        <dbReference type="ARBA" id="ARBA00023192"/>
    </source>
</evidence>
<dbReference type="PANTHER" id="PTHR10314">
    <property type="entry name" value="CYSTATHIONINE BETA-SYNTHASE"/>
    <property type="match status" value="1"/>
</dbReference>
<evidence type="ECO:0000313" key="11">
    <source>
        <dbReference type="EMBL" id="WUM20774.1"/>
    </source>
</evidence>
<dbReference type="InterPro" id="IPR040570">
    <property type="entry name" value="LAL_C2"/>
</dbReference>
<dbReference type="Gene3D" id="3.40.50.20">
    <property type="match status" value="1"/>
</dbReference>
<evidence type="ECO:0000259" key="10">
    <source>
        <dbReference type="PROSITE" id="PS50975"/>
    </source>
</evidence>
<evidence type="ECO:0000256" key="3">
    <source>
        <dbReference type="ARBA" id="ARBA00012681"/>
    </source>
</evidence>
<evidence type="ECO:0000256" key="2">
    <source>
        <dbReference type="ARBA" id="ARBA00007103"/>
    </source>
</evidence>
<dbReference type="Pfam" id="PF18130">
    <property type="entry name" value="ATPgrasp_N"/>
    <property type="match status" value="1"/>
</dbReference>
<keyword evidence="9" id="KW-0067">ATP-binding</keyword>
<dbReference type="SUPFAM" id="SSF53686">
    <property type="entry name" value="Tryptophan synthase beta subunit-like PLP-dependent enzymes"/>
    <property type="match status" value="1"/>
</dbReference>
<dbReference type="Pfam" id="PF00291">
    <property type="entry name" value="PALP"/>
    <property type="match status" value="1"/>
</dbReference>
<evidence type="ECO:0000313" key="12">
    <source>
        <dbReference type="Proteomes" id="UP001432128"/>
    </source>
</evidence>
<accession>A0AAU4K428</accession>
<dbReference type="Pfam" id="PF18603">
    <property type="entry name" value="LAL_C2"/>
    <property type="match status" value="1"/>
</dbReference>
<protein>
    <recommendedName>
        <fullName evidence="3">cysteine synthase</fullName>
        <ecNumber evidence="3">2.5.1.47</ecNumber>
    </recommendedName>
</protein>
<proteinExistence type="inferred from homology"/>
<dbReference type="GO" id="GO:0004124">
    <property type="term" value="F:cysteine synthase activity"/>
    <property type="evidence" value="ECO:0007669"/>
    <property type="project" value="UniProtKB-EC"/>
</dbReference>
<dbReference type="GO" id="GO:0046872">
    <property type="term" value="F:metal ion binding"/>
    <property type="evidence" value="ECO:0007669"/>
    <property type="project" value="InterPro"/>
</dbReference>
<evidence type="ECO:0000256" key="8">
    <source>
        <dbReference type="ARBA" id="ARBA00047931"/>
    </source>
</evidence>
<keyword evidence="4" id="KW-0028">Amino-acid biosynthesis</keyword>
<sequence>MTRTPHAQNGIDMTHIGVLESNLSGSGFEGLEIMKRLGARVTFFTRDLARYLEVPGGPDYFDRFVDRIVHCETNVLDELMPHVLEAQSEEPFDAFLTLAEYDVVVAAQVAVHLDLPTVGVDGVFTARNKARMRRRCSEHGVASPAYRAVRTPAEAVHAVSEIGLPCVVKPADETSSADVRLVRSAREASEHVALILSRRENTRGQSRHDEIMVEEYLRGPEVSVEVLSDGDRHVVLGVTDKSLAGAGYFVEMAHSFPSILPATTVEACGDLARQALRAVGFDKGMSHVEIKVTDSGPVLVEINPRPAGGKITYLVDRALGISSLELAIRQYLGESLPRTVVGTGTSRGAAIRYLSAPPGVITSITGAEAARAMAGVDEVVLKVTPGATVRPLRRNGDRLGHVLAVASTAGLAAREAEAAAREIDIRTAAERAPVVVDDLTALVGRTPMLRLRLDEVLGRPCGRAEVLVKLEMFNPWSSSKDRTALAMLEAAEARGQLTPGAGTVIEATSGNTGISLAAMAAARGYRCIIVLPDNATTERIAVLRTLGAEVVTTANTDGYQGCVDEAARIHRITPGSWNCLQHENPDNPAAHEQTTGPEIWEATQGRVDVLVCAVGTGGTLSGTARFLRKHNPDVRVVAVEPAGSPLLSGGRPGRHRIPGLNGGFIAPTTDRELIDEVVAVTDDDASAATAALARRAGLLVGISAGAVAHAVGVIANDPRVDDARIVAILPDSGERYLSMIGAQEKAGVAVGSGALT</sequence>
<dbReference type="InterPro" id="IPR036052">
    <property type="entry name" value="TrpB-like_PALP_sf"/>
</dbReference>
<comment type="catalytic activity">
    <reaction evidence="8">
        <text>O-acetyl-L-serine + hydrogen sulfide = L-cysteine + acetate</text>
        <dbReference type="Rhea" id="RHEA:14829"/>
        <dbReference type="ChEBI" id="CHEBI:29919"/>
        <dbReference type="ChEBI" id="CHEBI:30089"/>
        <dbReference type="ChEBI" id="CHEBI:35235"/>
        <dbReference type="ChEBI" id="CHEBI:58340"/>
        <dbReference type="EC" id="2.5.1.47"/>
    </reaction>
</comment>
<evidence type="ECO:0000256" key="6">
    <source>
        <dbReference type="ARBA" id="ARBA00022898"/>
    </source>
</evidence>
<keyword evidence="6" id="KW-0663">Pyridoxal phosphate</keyword>
<keyword evidence="12" id="KW-1185">Reference proteome</keyword>
<dbReference type="AlphaFoldDB" id="A0AAU4K428"/>
<keyword evidence="9" id="KW-0547">Nucleotide-binding</keyword>
<dbReference type="PROSITE" id="PS50975">
    <property type="entry name" value="ATP_GRASP"/>
    <property type="match status" value="1"/>
</dbReference>
<dbReference type="InterPro" id="IPR041472">
    <property type="entry name" value="BL00235/CARNS1_N"/>
</dbReference>
<dbReference type="Gene3D" id="3.40.50.1100">
    <property type="match status" value="2"/>
</dbReference>
<evidence type="ECO:0000256" key="1">
    <source>
        <dbReference type="ARBA" id="ARBA00001933"/>
    </source>
</evidence>
<gene>
    <name evidence="11" type="ORF">OG579_02780</name>
</gene>
<dbReference type="KEGG" id="whr:OG579_02780"/>
<dbReference type="GO" id="GO:0005524">
    <property type="term" value="F:ATP binding"/>
    <property type="evidence" value="ECO:0007669"/>
    <property type="project" value="UniProtKB-UniRule"/>
</dbReference>
<dbReference type="EC" id="2.5.1.47" evidence="3"/>
<dbReference type="EMBL" id="CP108021">
    <property type="protein sequence ID" value="WUM20774.1"/>
    <property type="molecule type" value="Genomic_DNA"/>
</dbReference>
<dbReference type="RefSeq" id="WP_328857991.1">
    <property type="nucleotide sequence ID" value="NZ_CP108021.1"/>
</dbReference>
<organism evidence="11 12">
    <name type="scientific">Williamsia herbipolensis</name>
    <dbReference type="NCBI Taxonomy" id="1603258"/>
    <lineage>
        <taxon>Bacteria</taxon>
        <taxon>Bacillati</taxon>
        <taxon>Actinomycetota</taxon>
        <taxon>Actinomycetes</taxon>
        <taxon>Mycobacteriales</taxon>
        <taxon>Nocardiaceae</taxon>
        <taxon>Williamsia</taxon>
    </lineage>
</organism>
<name>A0AAU4K428_9NOCA</name>
<dbReference type="InterPro" id="IPR011761">
    <property type="entry name" value="ATP-grasp"/>
</dbReference>
<dbReference type="Gene3D" id="3.30.470.20">
    <property type="entry name" value="ATP-grasp fold, B domain"/>
    <property type="match status" value="1"/>
</dbReference>
<dbReference type="InterPro" id="IPR001926">
    <property type="entry name" value="TrpB-like_PALP"/>
</dbReference>
<evidence type="ECO:0000256" key="4">
    <source>
        <dbReference type="ARBA" id="ARBA00022605"/>
    </source>
</evidence>
<dbReference type="FunFam" id="3.40.50.1100:FF:000006">
    <property type="entry name" value="Cysteine synthase"/>
    <property type="match status" value="1"/>
</dbReference>
<dbReference type="CDD" id="cd01561">
    <property type="entry name" value="CBS_like"/>
    <property type="match status" value="1"/>
</dbReference>
<dbReference type="SUPFAM" id="SSF56059">
    <property type="entry name" value="Glutathione synthetase ATP-binding domain-like"/>
    <property type="match status" value="1"/>
</dbReference>
<dbReference type="SMART" id="SM01209">
    <property type="entry name" value="GARS_A"/>
    <property type="match status" value="1"/>
</dbReference>